<dbReference type="eggNOG" id="COG0436">
    <property type="taxonomic scope" value="Bacteria"/>
</dbReference>
<dbReference type="UniPathway" id="UPA00034">
    <property type="reaction ID" value="UER00466"/>
</dbReference>
<evidence type="ECO:0000256" key="6">
    <source>
        <dbReference type="ARBA" id="ARBA00022679"/>
    </source>
</evidence>
<evidence type="ECO:0000313" key="12">
    <source>
        <dbReference type="Proteomes" id="UP000006420"/>
    </source>
</evidence>
<feature type="binding site" evidence="9">
    <location>
        <position position="132"/>
    </location>
    <ligand>
        <name>substrate</name>
    </ligand>
</feature>
<keyword evidence="12" id="KW-1185">Reference proteome</keyword>
<dbReference type="OrthoDB" id="9813612at2"/>
<feature type="binding site" evidence="9">
    <location>
        <position position="292"/>
    </location>
    <ligand>
        <name>substrate</name>
    </ligand>
</feature>
<feature type="binding site" evidence="9">
    <location>
        <position position="292"/>
    </location>
    <ligand>
        <name>pyridoxal 5'-phosphate</name>
        <dbReference type="ChEBI" id="CHEBI:597326"/>
    </ligand>
</feature>
<comment type="similarity">
    <text evidence="9">Belongs to the class-I pyridoxal-phosphate-dependent aminotransferase family. LL-diaminopimelate aminotransferase subfamily.</text>
</comment>
<feature type="binding site" evidence="9">
    <location>
        <begin position="246"/>
        <end position="248"/>
    </location>
    <ligand>
        <name>pyridoxal 5'-phosphate</name>
        <dbReference type="ChEBI" id="CHEBI:597326"/>
    </ligand>
</feature>
<organism evidence="11 12">
    <name type="scientific">Dysgonomonas mossii DSM 22836</name>
    <dbReference type="NCBI Taxonomy" id="742767"/>
    <lineage>
        <taxon>Bacteria</taxon>
        <taxon>Pseudomonadati</taxon>
        <taxon>Bacteroidota</taxon>
        <taxon>Bacteroidia</taxon>
        <taxon>Bacteroidales</taxon>
        <taxon>Dysgonomonadaceae</taxon>
        <taxon>Dysgonomonas</taxon>
    </lineage>
</organism>
<reference evidence="11 12" key="1">
    <citation type="submission" date="2011-04" db="EMBL/GenBank/DDBJ databases">
        <title>The Genome Sequence of Dysgonomonas mossii DSM 22836.</title>
        <authorList>
            <consortium name="The Broad Institute Genome Sequencing Platform"/>
            <person name="Earl A."/>
            <person name="Ward D."/>
            <person name="Feldgarden M."/>
            <person name="Gevers D."/>
            <person name="Pudlo N."/>
            <person name="Martens E."/>
            <person name="Allen-Vercoe E."/>
            <person name="Young S.K."/>
            <person name="Zeng Q."/>
            <person name="Gargeya S."/>
            <person name="Fitzgerald M."/>
            <person name="Haas B."/>
            <person name="Abouelleil A."/>
            <person name="Alvarado L."/>
            <person name="Arachchi H.M."/>
            <person name="Berlin A."/>
            <person name="Brown A."/>
            <person name="Chapman S.B."/>
            <person name="Chen Z."/>
            <person name="Dunbar C."/>
            <person name="Freedman E."/>
            <person name="Gearin G."/>
            <person name="Gellesch M."/>
            <person name="Goldberg J."/>
            <person name="Griggs A."/>
            <person name="Gujja S."/>
            <person name="Heiman D."/>
            <person name="Howarth C."/>
            <person name="Larson L."/>
            <person name="Lui A."/>
            <person name="MacDonald P.J.P."/>
            <person name="Mehta T."/>
            <person name="Montmayeur A."/>
            <person name="Murphy C."/>
            <person name="Neiman D."/>
            <person name="Pearson M."/>
            <person name="Priest M."/>
            <person name="Roberts A."/>
            <person name="Saif S."/>
            <person name="Shea T."/>
            <person name="Shenoy N."/>
            <person name="Sisk P."/>
            <person name="Stolte C."/>
            <person name="Sykes S."/>
            <person name="Yandava C."/>
            <person name="Wortman J."/>
            <person name="Nusbaum C."/>
            <person name="Birren B."/>
        </authorList>
    </citation>
    <scope>NUCLEOTIDE SEQUENCE [LARGE SCALE GENOMIC DNA]</scope>
    <source>
        <strain evidence="11 12">DSM 22836</strain>
    </source>
</reference>
<comment type="caution">
    <text evidence="11">The sequence shown here is derived from an EMBL/GenBank/DDBJ whole genome shotgun (WGS) entry which is preliminary data.</text>
</comment>
<evidence type="ECO:0000256" key="2">
    <source>
        <dbReference type="ARBA" id="ARBA00004982"/>
    </source>
</evidence>
<keyword evidence="5 9" id="KW-0032">Aminotransferase</keyword>
<comment type="subunit">
    <text evidence="9">Homodimer.</text>
</comment>
<dbReference type="AlphaFoldDB" id="F8WZH6"/>
<proteinExistence type="inferred from homology"/>
<feature type="binding site" evidence="9">
    <location>
        <position position="187"/>
    </location>
    <ligand>
        <name>pyridoxal 5'-phosphate</name>
        <dbReference type="ChEBI" id="CHEBI:597326"/>
    </ligand>
</feature>
<dbReference type="FunFam" id="3.40.640.10:FF:000099">
    <property type="entry name" value="LL-diaminopimelate aminotransferase, chloroplastic"/>
    <property type="match status" value="1"/>
</dbReference>
<feature type="binding site" evidence="9">
    <location>
        <position position="72"/>
    </location>
    <ligand>
        <name>pyridoxal 5'-phosphate</name>
        <dbReference type="ChEBI" id="CHEBI:597326"/>
    </ligand>
</feature>
<dbReference type="InterPro" id="IPR015424">
    <property type="entry name" value="PyrdxlP-dep_Trfase"/>
</dbReference>
<comment type="catalytic activity">
    <reaction evidence="8 9">
        <text>(2S,6S)-2,6-diaminopimelate + 2-oxoglutarate = (S)-2,3,4,5-tetrahydrodipicolinate + L-glutamate + H2O + H(+)</text>
        <dbReference type="Rhea" id="RHEA:23988"/>
        <dbReference type="ChEBI" id="CHEBI:15377"/>
        <dbReference type="ChEBI" id="CHEBI:15378"/>
        <dbReference type="ChEBI" id="CHEBI:16810"/>
        <dbReference type="ChEBI" id="CHEBI:16845"/>
        <dbReference type="ChEBI" id="CHEBI:29985"/>
        <dbReference type="ChEBI" id="CHEBI:57609"/>
        <dbReference type="EC" id="2.6.1.83"/>
    </reaction>
</comment>
<evidence type="ECO:0000259" key="10">
    <source>
        <dbReference type="Pfam" id="PF00155"/>
    </source>
</evidence>
<feature type="binding site" evidence="9">
    <location>
        <position position="218"/>
    </location>
    <ligand>
        <name>pyridoxal 5'-phosphate</name>
        <dbReference type="ChEBI" id="CHEBI:597326"/>
    </ligand>
</feature>
<dbReference type="CDD" id="cd00609">
    <property type="entry name" value="AAT_like"/>
    <property type="match status" value="1"/>
</dbReference>
<feature type="binding site" evidence="9">
    <location>
        <position position="132"/>
    </location>
    <ligand>
        <name>pyridoxal 5'-phosphate</name>
        <dbReference type="ChEBI" id="CHEBI:597326"/>
    </ligand>
</feature>
<feature type="binding site" evidence="9">
    <location>
        <position position="388"/>
    </location>
    <ligand>
        <name>substrate</name>
    </ligand>
</feature>
<comment type="pathway">
    <text evidence="2 9">Amino-acid biosynthesis; L-lysine biosynthesis via DAP pathway; LL-2,6-diaminopimelate from (S)-tetrahydrodipicolinate (aminotransferase route): step 1/1.</text>
</comment>
<feature type="modified residue" description="N6-(pyridoxal phosphate)lysine" evidence="9">
    <location>
        <position position="249"/>
    </location>
</feature>
<evidence type="ECO:0000313" key="11">
    <source>
        <dbReference type="EMBL" id="EGK04063.1"/>
    </source>
</evidence>
<protein>
    <recommendedName>
        <fullName evidence="4 9">LL-diaminopimelate aminotransferase</fullName>
        <shortName evidence="9">DAP-AT</shortName>
        <shortName evidence="9">DAP-aminotransferase</shortName>
        <shortName evidence="9">LL-DAP-aminotransferase</shortName>
        <ecNumber evidence="3 9">2.6.1.83</ecNumber>
    </recommendedName>
</protein>
<dbReference type="Gene3D" id="3.40.640.10">
    <property type="entry name" value="Type I PLP-dependent aspartate aminotransferase-like (Major domain)"/>
    <property type="match status" value="1"/>
</dbReference>
<dbReference type="EMBL" id="ADLW01000004">
    <property type="protein sequence ID" value="EGK04063.1"/>
    <property type="molecule type" value="Genomic_DNA"/>
</dbReference>
<dbReference type="EC" id="2.6.1.83" evidence="3 9"/>
<evidence type="ECO:0000256" key="1">
    <source>
        <dbReference type="ARBA" id="ARBA00001933"/>
    </source>
</evidence>
<dbReference type="GO" id="GO:0030170">
    <property type="term" value="F:pyridoxal phosphate binding"/>
    <property type="evidence" value="ECO:0007669"/>
    <property type="project" value="UniProtKB-UniRule"/>
</dbReference>
<keyword evidence="6 9" id="KW-0808">Transferase</keyword>
<dbReference type="HOGENOM" id="CLU_051433_0_0_10"/>
<evidence type="ECO:0000256" key="9">
    <source>
        <dbReference type="HAMAP-Rule" id="MF_01642"/>
    </source>
</evidence>
<name>F8WZH6_9BACT</name>
<accession>F8WZH6</accession>
<feature type="binding site" evidence="9">
    <location>
        <position position="15"/>
    </location>
    <ligand>
        <name>substrate</name>
    </ligand>
</feature>
<evidence type="ECO:0000256" key="5">
    <source>
        <dbReference type="ARBA" id="ARBA00022576"/>
    </source>
</evidence>
<dbReference type="Gene3D" id="3.90.1150.10">
    <property type="entry name" value="Aspartate Aminotransferase, domain 1"/>
    <property type="match status" value="1"/>
</dbReference>
<evidence type="ECO:0000256" key="4">
    <source>
        <dbReference type="ARBA" id="ARBA00018052"/>
    </source>
</evidence>
<evidence type="ECO:0000256" key="8">
    <source>
        <dbReference type="ARBA" id="ARBA00051934"/>
    </source>
</evidence>
<dbReference type="Proteomes" id="UP000006420">
    <property type="component" value="Unassembled WGS sequence"/>
</dbReference>
<feature type="binding site" evidence="9">
    <location>
        <begin position="108"/>
        <end position="109"/>
    </location>
    <ligand>
        <name>pyridoxal 5'-phosphate</name>
        <dbReference type="ChEBI" id="CHEBI:597326"/>
    </ligand>
</feature>
<gene>
    <name evidence="9" type="primary">dapL</name>
    <name evidence="11" type="ORF">HMPREF9456_01091</name>
</gene>
<dbReference type="InterPro" id="IPR015421">
    <property type="entry name" value="PyrdxlP-dep_Trfase_major"/>
</dbReference>
<dbReference type="GeneID" id="78081761"/>
<dbReference type="Pfam" id="PF00155">
    <property type="entry name" value="Aminotran_1_2"/>
    <property type="match status" value="1"/>
</dbReference>
<dbReference type="GO" id="GO:0033362">
    <property type="term" value="P:lysine biosynthetic process via diaminopimelate, diaminopimelate-aminotransferase pathway"/>
    <property type="evidence" value="ECO:0007669"/>
    <property type="project" value="UniProtKB-UniRule"/>
</dbReference>
<feature type="binding site" evidence="9">
    <location>
        <position position="187"/>
    </location>
    <ligand>
        <name>substrate</name>
    </ligand>
</feature>
<dbReference type="InterPro" id="IPR015422">
    <property type="entry name" value="PyrdxlP-dep_Trfase_small"/>
</dbReference>
<dbReference type="InterPro" id="IPR019942">
    <property type="entry name" value="DapL/ALD1"/>
</dbReference>
<keyword evidence="7 9" id="KW-0663">Pyridoxal phosphate</keyword>
<dbReference type="NCBIfam" id="TIGR03542">
    <property type="entry name" value="DAPAT_plant"/>
    <property type="match status" value="1"/>
</dbReference>
<evidence type="ECO:0000256" key="7">
    <source>
        <dbReference type="ARBA" id="ARBA00022898"/>
    </source>
</evidence>
<dbReference type="HAMAP" id="MF_01642">
    <property type="entry name" value="DapL_aminotrans_1"/>
    <property type="match status" value="1"/>
</dbReference>
<dbReference type="GO" id="GO:0010285">
    <property type="term" value="F:L,L-diaminopimelate aminotransferase activity"/>
    <property type="evidence" value="ECO:0007669"/>
    <property type="project" value="UniProtKB-UniRule"/>
</dbReference>
<dbReference type="STRING" id="742767.HMPREF9456_01091"/>
<feature type="binding site" evidence="9">
    <location>
        <position position="42"/>
    </location>
    <ligand>
        <name>substrate</name>
    </ligand>
</feature>
<sequence length="410" mass="45315">MAFINENYTKLPGSYLFSDIAKKVNEFKAAHPEANVIRLGIGDVTKPLPSAIINAMHAAVDEMADASTFRGYGPEQGYDFLVNTIVENDYKARGLDISADEIFVSDGSKSDTGNIGDILGLDNIVAVTDPVYPVYVDTNVMSGRAGELQANGKWNKLVYIPCTSENDFVPSLPTEKVDIVYLCYPNNPTGTTLTKDQLKVWVDYALQNKVLILFDGAYKEFITESDVPHSIYEIEGAREVAIEFRSFSKTAGFTGTRCAYTVVPKTVMGYTKTGEKVSYNKLWNRRHTTKFNGVPYIIQRAAEACFSAEGKKQIKDIIDYYMNNAKIIREGLTSEGLQVYGGVNSPYIWVKTPKGMTSWGFFDYLLNDLHVVGTPGVGFGPSGEGYLRLTAFGTLENTKEAVSRLKKISI</sequence>
<evidence type="ECO:0000256" key="3">
    <source>
        <dbReference type="ARBA" id="ARBA00013138"/>
    </source>
</evidence>
<dbReference type="InterPro" id="IPR004839">
    <property type="entry name" value="Aminotransferase_I/II_large"/>
</dbReference>
<comment type="function">
    <text evidence="9">Involved in the synthesis of meso-diaminopimelate (m-DAP or DL-DAP), required for both lysine and peptidoglycan biosynthesis. Catalyzes the direct conversion of tetrahydrodipicolinate to LL-diaminopimelate.</text>
</comment>
<comment type="cofactor">
    <cofactor evidence="1 9">
        <name>pyridoxal 5'-phosphate</name>
        <dbReference type="ChEBI" id="CHEBI:597326"/>
    </cofactor>
</comment>
<feature type="binding site" evidence="9">
    <location>
        <position position="109"/>
    </location>
    <ligand>
        <name>substrate</name>
    </ligand>
</feature>
<feature type="domain" description="Aminotransferase class I/classII large" evidence="10">
    <location>
        <begin position="35"/>
        <end position="405"/>
    </location>
</feature>
<feature type="binding site" evidence="9">
    <location>
        <position position="257"/>
    </location>
    <ligand>
        <name>pyridoxal 5'-phosphate</name>
        <dbReference type="ChEBI" id="CHEBI:597326"/>
    </ligand>
</feature>
<dbReference type="SUPFAM" id="SSF53383">
    <property type="entry name" value="PLP-dependent transferases"/>
    <property type="match status" value="1"/>
</dbReference>
<dbReference type="RefSeq" id="WP_006842462.1">
    <property type="nucleotide sequence ID" value="NZ_AQWJ01000002.1"/>
</dbReference>
<dbReference type="PANTHER" id="PTHR43144">
    <property type="entry name" value="AMINOTRANSFERASE"/>
    <property type="match status" value="1"/>
</dbReference>